<evidence type="ECO:0000313" key="2">
    <source>
        <dbReference type="EMBL" id="QHT03175.1"/>
    </source>
</evidence>
<accession>A0A6C0CHY1</accession>
<feature type="compositionally biased region" description="Basic residues" evidence="1">
    <location>
        <begin position="21"/>
        <end position="35"/>
    </location>
</feature>
<reference evidence="2" key="1">
    <citation type="journal article" date="2020" name="Nature">
        <title>Giant virus diversity and host interactions through global metagenomics.</title>
        <authorList>
            <person name="Schulz F."/>
            <person name="Roux S."/>
            <person name="Paez-Espino D."/>
            <person name="Jungbluth S."/>
            <person name="Walsh D.A."/>
            <person name="Denef V.J."/>
            <person name="McMahon K.D."/>
            <person name="Konstantinidis K.T."/>
            <person name="Eloe-Fadrosh E.A."/>
            <person name="Kyrpides N.C."/>
            <person name="Woyke T."/>
        </authorList>
    </citation>
    <scope>NUCLEOTIDE SEQUENCE</scope>
    <source>
        <strain evidence="2">GVMAG-M-3300020728-1</strain>
    </source>
</reference>
<feature type="region of interest" description="Disordered" evidence="1">
    <location>
        <begin position="1"/>
        <end position="35"/>
    </location>
</feature>
<evidence type="ECO:0000256" key="1">
    <source>
        <dbReference type="SAM" id="MobiDB-lite"/>
    </source>
</evidence>
<name>A0A6C0CHY1_9ZZZZ</name>
<sequence length="103" mass="10954">MADAAPEVTGGAALSPLPLGGRRRSHKKLRVVKKKTVRRMLKKMGLKMRGGAAGELTPDKLAADKSAVGAVVPAEGAAAKGGRRRSHKGRKSHKRSRKMFGLF</sequence>
<feature type="region of interest" description="Disordered" evidence="1">
    <location>
        <begin position="75"/>
        <end position="103"/>
    </location>
</feature>
<protein>
    <submittedName>
        <fullName evidence="2">Uncharacterized protein</fullName>
    </submittedName>
</protein>
<feature type="compositionally biased region" description="Basic residues" evidence="1">
    <location>
        <begin position="81"/>
        <end position="103"/>
    </location>
</feature>
<proteinExistence type="predicted"/>
<feature type="compositionally biased region" description="Low complexity" evidence="1">
    <location>
        <begin position="10"/>
        <end position="20"/>
    </location>
</feature>
<dbReference type="EMBL" id="MN739407">
    <property type="protein sequence ID" value="QHT03175.1"/>
    <property type="molecule type" value="Genomic_DNA"/>
</dbReference>
<dbReference type="AlphaFoldDB" id="A0A6C0CHY1"/>
<organism evidence="2">
    <name type="scientific">viral metagenome</name>
    <dbReference type="NCBI Taxonomy" id="1070528"/>
    <lineage>
        <taxon>unclassified sequences</taxon>
        <taxon>metagenomes</taxon>
        <taxon>organismal metagenomes</taxon>
    </lineage>
</organism>